<dbReference type="PIRSF" id="PIRSF001365">
    <property type="entry name" value="DHDPS"/>
    <property type="match status" value="1"/>
</dbReference>
<dbReference type="PRINTS" id="PR00146">
    <property type="entry name" value="DHPICSNTHASE"/>
</dbReference>
<dbReference type="InterPro" id="IPR002220">
    <property type="entry name" value="DapA-like"/>
</dbReference>
<evidence type="ECO:0000256" key="3">
    <source>
        <dbReference type="PIRSR" id="PIRSR001365-1"/>
    </source>
</evidence>
<dbReference type="SUPFAM" id="SSF51569">
    <property type="entry name" value="Aldolase"/>
    <property type="match status" value="1"/>
</dbReference>
<accession>A0A9X1YHW4</accession>
<dbReference type="GO" id="GO:0008840">
    <property type="term" value="F:4-hydroxy-tetrahydrodipicolinate synthase activity"/>
    <property type="evidence" value="ECO:0007669"/>
    <property type="project" value="TreeGrafter"/>
</dbReference>
<feature type="active site" description="Proton donor/acceptor" evidence="3">
    <location>
        <position position="136"/>
    </location>
</feature>
<reference evidence="5" key="1">
    <citation type="submission" date="2021-11" db="EMBL/GenBank/DDBJ databases">
        <title>BS-T2-15 a new species belonging to the Comamonadaceae family isolated from the soil of a French oak forest.</title>
        <authorList>
            <person name="Mieszkin S."/>
            <person name="Alain K."/>
        </authorList>
    </citation>
    <scope>NUCLEOTIDE SEQUENCE</scope>
    <source>
        <strain evidence="5">BS-T2-15</strain>
    </source>
</reference>
<dbReference type="SMART" id="SM01130">
    <property type="entry name" value="DHDPS"/>
    <property type="match status" value="1"/>
</dbReference>
<gene>
    <name evidence="5" type="ORF">LPC04_09915</name>
</gene>
<evidence type="ECO:0000256" key="2">
    <source>
        <dbReference type="PIRNR" id="PIRNR001365"/>
    </source>
</evidence>
<evidence type="ECO:0000313" key="5">
    <source>
        <dbReference type="EMBL" id="MCK9686022.1"/>
    </source>
</evidence>
<comment type="caution">
    <text evidence="5">The sequence shown here is derived from an EMBL/GenBank/DDBJ whole genome shotgun (WGS) entry which is preliminary data.</text>
</comment>
<dbReference type="CDD" id="cd00408">
    <property type="entry name" value="DHDPS-like"/>
    <property type="match status" value="1"/>
</dbReference>
<evidence type="ECO:0000256" key="4">
    <source>
        <dbReference type="PIRSR" id="PIRSR001365-2"/>
    </source>
</evidence>
<keyword evidence="1 2" id="KW-0456">Lyase</keyword>
<proteinExistence type="inferred from homology"/>
<dbReference type="PANTHER" id="PTHR12128:SF72">
    <property type="entry name" value="DIHYDRODIPICOLINATE SYNTHASE"/>
    <property type="match status" value="1"/>
</dbReference>
<keyword evidence="6" id="KW-1185">Reference proteome</keyword>
<evidence type="ECO:0000313" key="6">
    <source>
        <dbReference type="Proteomes" id="UP001139353"/>
    </source>
</evidence>
<dbReference type="Pfam" id="PF00701">
    <property type="entry name" value="DHDPS"/>
    <property type="match status" value="1"/>
</dbReference>
<organism evidence="5 6">
    <name type="scientific">Scleromatobacter humisilvae</name>
    <dbReference type="NCBI Taxonomy" id="2897159"/>
    <lineage>
        <taxon>Bacteria</taxon>
        <taxon>Pseudomonadati</taxon>
        <taxon>Pseudomonadota</taxon>
        <taxon>Betaproteobacteria</taxon>
        <taxon>Burkholderiales</taxon>
        <taxon>Sphaerotilaceae</taxon>
        <taxon>Scleromatobacter</taxon>
    </lineage>
</organism>
<dbReference type="EMBL" id="JAJLJH010000002">
    <property type="protein sequence ID" value="MCK9686022.1"/>
    <property type="molecule type" value="Genomic_DNA"/>
</dbReference>
<dbReference type="Proteomes" id="UP001139353">
    <property type="component" value="Unassembled WGS sequence"/>
</dbReference>
<feature type="active site" description="Schiff-base intermediate with substrate" evidence="3">
    <location>
        <position position="165"/>
    </location>
</feature>
<protein>
    <submittedName>
        <fullName evidence="5">Dihydrodipicolinate synthase family protein</fullName>
    </submittedName>
</protein>
<dbReference type="AlphaFoldDB" id="A0A9X1YHW4"/>
<dbReference type="Gene3D" id="3.20.20.70">
    <property type="entry name" value="Aldolase class I"/>
    <property type="match status" value="1"/>
</dbReference>
<dbReference type="InterPro" id="IPR013785">
    <property type="entry name" value="Aldolase_TIM"/>
</dbReference>
<dbReference type="PANTHER" id="PTHR12128">
    <property type="entry name" value="DIHYDRODIPICOLINATE SYNTHASE"/>
    <property type="match status" value="1"/>
</dbReference>
<feature type="binding site" evidence="4">
    <location>
        <position position="207"/>
    </location>
    <ligand>
        <name>pyruvate</name>
        <dbReference type="ChEBI" id="CHEBI:15361"/>
    </ligand>
</feature>
<name>A0A9X1YHW4_9BURK</name>
<comment type="similarity">
    <text evidence="2">Belongs to the DapA family.</text>
</comment>
<evidence type="ECO:0000256" key="1">
    <source>
        <dbReference type="ARBA" id="ARBA00023239"/>
    </source>
</evidence>
<dbReference type="RefSeq" id="WP_275682054.1">
    <property type="nucleotide sequence ID" value="NZ_JAJLJH010000002.1"/>
</dbReference>
<sequence>MSMTWNGVMPAITTPFTADGDVDHAFLARHALWMIEAGCTGIVALGSLGEAATLSVPEKLDVLRTLAKALDGRVPLVAGIAALSTDEACFLANEAQQVGCAGLMVLPPYVYSTDWREMRAHVSAVIEATPLPCMLYNNPIAYRTDFRPEHVEELARAHGNLVAVKESSADIRRIAAIRHRLGDRLAILVGVDDVIVEGIAAGATGWVAGLVNAMPLESVRLFDLAMRANSGDAATAAQARQAADELYRWFLPLLTLDTVPKFVQLIKLVQQQVGQGHERVRAPRLVLEGAEREATLALIADKLAARPRNVA</sequence>